<sequence>MGGKLLQKAARPHAPIIGHQPTDLPTSYPGRPRDPSAYGVGHPVQGAGPPPRTPFGGYALDRGPAHPVPRTRPRPPPGKCRPEGNLYASVLPRSTA</sequence>
<feature type="region of interest" description="Disordered" evidence="1">
    <location>
        <begin position="1"/>
        <end position="96"/>
    </location>
</feature>
<protein>
    <submittedName>
        <fullName evidence="2">Uncharacterized protein</fullName>
    </submittedName>
</protein>
<gene>
    <name evidence="2" type="primary">ORF 3</name>
</gene>
<proteinExistence type="predicted"/>
<geneLocation type="plasmid" evidence="2">
    <name>pNHK101</name>
</geneLocation>
<dbReference type="EMBL" id="AB117964">
    <property type="protein sequence ID" value="BAD36839.1"/>
    <property type="molecule type" value="Genomic_DNA"/>
</dbReference>
<organism evidence="2">
    <name type="scientific">Thermus sp. TK10</name>
    <dbReference type="NCBI Taxonomy" id="243269"/>
    <lineage>
        <taxon>Bacteria</taxon>
        <taxon>Thermotogati</taxon>
        <taxon>Deinococcota</taxon>
        <taxon>Deinococci</taxon>
        <taxon>Thermales</taxon>
        <taxon>Thermaceae</taxon>
        <taxon>Thermus</taxon>
    </lineage>
</organism>
<reference evidence="2" key="1">
    <citation type="journal article" date="2005" name="Plasmid">
        <title>Isolation of a low-molecular-weight, multicopy plasmid, pNHK101, from Thermus sp. TK10 and its use as an expression vector for T. thermophilus HB27.</title>
        <authorList>
            <person name="Kobayashi H."/>
            <person name="Kuwae A."/>
            <person name="Maseda H."/>
            <person name="Nakamura A."/>
            <person name="Hoshino T."/>
        </authorList>
    </citation>
    <scope>NUCLEOTIDE SEQUENCE</scope>
    <source>
        <strain evidence="2">TK10</strain>
        <plasmid evidence="2">pNHK101</plasmid>
    </source>
</reference>
<accession>Q68YB8</accession>
<name>Q68YB8_9DEIN</name>
<dbReference type="AlphaFoldDB" id="Q68YB8"/>
<evidence type="ECO:0000256" key="1">
    <source>
        <dbReference type="SAM" id="MobiDB-lite"/>
    </source>
</evidence>
<keyword evidence="2" id="KW-0614">Plasmid</keyword>
<evidence type="ECO:0000313" key="2">
    <source>
        <dbReference type="EMBL" id="BAD36839.1"/>
    </source>
</evidence>